<evidence type="ECO:0000256" key="1">
    <source>
        <dbReference type="SAM" id="Phobius"/>
    </source>
</evidence>
<dbReference type="EMBL" id="JAPDDS010000010">
    <property type="protein sequence ID" value="MCW1886515.1"/>
    <property type="molecule type" value="Genomic_DNA"/>
</dbReference>
<evidence type="ECO:0000313" key="3">
    <source>
        <dbReference type="EMBL" id="MCW1886515.1"/>
    </source>
</evidence>
<name>A0ABT3FSH0_9BACT</name>
<feature type="transmembrane region" description="Helical" evidence="1">
    <location>
        <begin position="134"/>
        <end position="157"/>
    </location>
</feature>
<evidence type="ECO:0000259" key="2">
    <source>
        <dbReference type="Pfam" id="PF12158"/>
    </source>
</evidence>
<feature type="domain" description="DUF3592" evidence="2">
    <location>
        <begin position="69"/>
        <end position="135"/>
    </location>
</feature>
<sequence length="167" mass="19126">MVRASKRTAGPLPKNERLLLHVVGGACLAIGLLLPAMIMPRSLTGYLRTQDEVSVEAKIEALDLVAGRKQRSIQIRYSYHYLGKDYEYSGTEVALFGKREDFYSRLRYAYRTERSIRVWIDPEEPSFSVIERDWHWPTMITGFGFCGGFSVMGGTLIRFARRGLRRS</sequence>
<keyword evidence="1" id="KW-1133">Transmembrane helix</keyword>
<dbReference type="Proteomes" id="UP001207930">
    <property type="component" value="Unassembled WGS sequence"/>
</dbReference>
<dbReference type="InterPro" id="IPR021994">
    <property type="entry name" value="DUF3592"/>
</dbReference>
<keyword evidence="4" id="KW-1185">Reference proteome</keyword>
<proteinExistence type="predicted"/>
<evidence type="ECO:0000313" key="4">
    <source>
        <dbReference type="Proteomes" id="UP001207930"/>
    </source>
</evidence>
<organism evidence="3 4">
    <name type="scientific">Luteolibacter flavescens</name>
    <dbReference type="NCBI Taxonomy" id="1859460"/>
    <lineage>
        <taxon>Bacteria</taxon>
        <taxon>Pseudomonadati</taxon>
        <taxon>Verrucomicrobiota</taxon>
        <taxon>Verrucomicrobiia</taxon>
        <taxon>Verrucomicrobiales</taxon>
        <taxon>Verrucomicrobiaceae</taxon>
        <taxon>Luteolibacter</taxon>
    </lineage>
</organism>
<gene>
    <name evidence="3" type="ORF">OKA04_17385</name>
</gene>
<protein>
    <submittedName>
        <fullName evidence="3">DUF3592 domain-containing protein</fullName>
    </submittedName>
</protein>
<feature type="transmembrane region" description="Helical" evidence="1">
    <location>
        <begin position="18"/>
        <end position="38"/>
    </location>
</feature>
<comment type="caution">
    <text evidence="3">The sequence shown here is derived from an EMBL/GenBank/DDBJ whole genome shotgun (WGS) entry which is preliminary data.</text>
</comment>
<reference evidence="3 4" key="1">
    <citation type="submission" date="2022-10" db="EMBL/GenBank/DDBJ databases">
        <title>Luteolibacter flavescens strain MCCC 1K03193, whole genome shotgun sequencing project.</title>
        <authorList>
            <person name="Zhao G."/>
            <person name="Shen L."/>
        </authorList>
    </citation>
    <scope>NUCLEOTIDE SEQUENCE [LARGE SCALE GENOMIC DNA]</scope>
    <source>
        <strain evidence="3 4">MCCC 1K03193</strain>
    </source>
</reference>
<dbReference type="Pfam" id="PF12158">
    <property type="entry name" value="DUF3592"/>
    <property type="match status" value="1"/>
</dbReference>
<keyword evidence="1" id="KW-0812">Transmembrane</keyword>
<keyword evidence="1" id="KW-0472">Membrane</keyword>
<accession>A0ABT3FSH0</accession>